<keyword evidence="1" id="KW-0812">Transmembrane</keyword>
<proteinExistence type="predicted"/>
<evidence type="ECO:0000313" key="3">
    <source>
        <dbReference type="EMBL" id="PRD15361.1"/>
    </source>
</evidence>
<dbReference type="Pfam" id="PF20016">
    <property type="entry name" value="ThsA_Macro"/>
    <property type="match status" value="1"/>
</dbReference>
<organism evidence="3 4">
    <name type="scientific">Pantoea coffeiphila</name>
    <dbReference type="NCBI Taxonomy" id="1465635"/>
    <lineage>
        <taxon>Bacteria</taxon>
        <taxon>Pseudomonadati</taxon>
        <taxon>Pseudomonadota</taxon>
        <taxon>Gammaproteobacteria</taxon>
        <taxon>Enterobacterales</taxon>
        <taxon>Erwiniaceae</taxon>
        <taxon>Pantoea</taxon>
    </lineage>
</organism>
<gene>
    <name evidence="3" type="ORF">CQW29_10130</name>
</gene>
<protein>
    <recommendedName>
        <fullName evidence="2">Thoeris protein ThsA Macro domain-containing protein</fullName>
    </recommendedName>
</protein>
<dbReference type="OrthoDB" id="2606558at2"/>
<accession>A0A2S9IC34</accession>
<sequence length="278" mass="32164">MLKVKLFDKKVRDEFFKYASGITGAITAYVLFWDIPDECKTLAGITCILLLLGIYAFVWYRANKLTSIDLTVDGTTVTIMAGDIFSQPGLKAIAFNEYFDTQVDEKIIASRSLNGIFINKHLNRDLAELDEHIANYRFEREDMISVNEERSSGKKQRYQLGTICVWQDYLLTAFARFSEHNEARLTMAEYLTFLINFWDRVNRVYAMESVSVPIFGSGITRIKEHRGISDEELLKIMLWTFRVSEMRFSYPAKLTIVIHQDKIKKINLFDLKSSKNGL</sequence>
<evidence type="ECO:0000256" key="1">
    <source>
        <dbReference type="SAM" id="Phobius"/>
    </source>
</evidence>
<feature type="transmembrane region" description="Helical" evidence="1">
    <location>
        <begin position="41"/>
        <end position="60"/>
    </location>
</feature>
<keyword evidence="1" id="KW-1133">Transmembrane helix</keyword>
<dbReference type="EMBL" id="PDET01000006">
    <property type="protein sequence ID" value="PRD15361.1"/>
    <property type="molecule type" value="Genomic_DNA"/>
</dbReference>
<keyword evidence="4" id="KW-1185">Reference proteome</keyword>
<dbReference type="RefSeq" id="WP_105592622.1">
    <property type="nucleotide sequence ID" value="NZ_PDET01000006.1"/>
</dbReference>
<dbReference type="AlphaFoldDB" id="A0A2S9IC34"/>
<dbReference type="Proteomes" id="UP000239181">
    <property type="component" value="Unassembled WGS sequence"/>
</dbReference>
<feature type="domain" description="Thoeris protein ThsA Macro" evidence="2">
    <location>
        <begin position="77"/>
        <end position="259"/>
    </location>
</feature>
<dbReference type="InterPro" id="IPR045535">
    <property type="entry name" value="ThsA_Macro"/>
</dbReference>
<name>A0A2S9IC34_9GAMM</name>
<feature type="transmembrane region" description="Helical" evidence="1">
    <location>
        <begin position="15"/>
        <end position="35"/>
    </location>
</feature>
<comment type="caution">
    <text evidence="3">The sequence shown here is derived from an EMBL/GenBank/DDBJ whole genome shotgun (WGS) entry which is preliminary data.</text>
</comment>
<keyword evidence="1" id="KW-0472">Membrane</keyword>
<evidence type="ECO:0000259" key="2">
    <source>
        <dbReference type="Pfam" id="PF20016"/>
    </source>
</evidence>
<reference evidence="3 4" key="1">
    <citation type="submission" date="2017-10" db="EMBL/GenBank/DDBJ databases">
        <title>Draft genome of two endophytic bacteria isolated from 'guarana' Paullinia cupana (Mart.) Ducke.</title>
        <authorList>
            <person name="Siqueira K.A."/>
            <person name="Liotti R.G."/>
            <person name="Mendes T.A."/>
            <person name="Soares M.A."/>
        </authorList>
    </citation>
    <scope>NUCLEOTIDE SEQUENCE [LARGE SCALE GENOMIC DNA]</scope>
    <source>
        <strain evidence="3 4">342</strain>
    </source>
</reference>
<evidence type="ECO:0000313" key="4">
    <source>
        <dbReference type="Proteomes" id="UP000239181"/>
    </source>
</evidence>